<dbReference type="FunFam" id="3.40.50.11660:FF:000004">
    <property type="entry name" value="Glycoprotein 3-alpha-L-fucosyltransferase A"/>
    <property type="match status" value="1"/>
</dbReference>
<keyword evidence="16" id="KW-1185">Reference proteome</keyword>
<evidence type="ECO:0000313" key="15">
    <source>
        <dbReference type="EMBL" id="CAG9810433.1"/>
    </source>
</evidence>
<protein>
    <recommendedName>
        <fullName evidence="12">Fucosyltransferase</fullName>
        <ecNumber evidence="12">2.4.1.-</ecNumber>
    </recommendedName>
</protein>
<dbReference type="PANTHER" id="PTHR48438:SF1">
    <property type="entry name" value="ALPHA-(1,3)-FUCOSYLTRANSFERASE C-RELATED"/>
    <property type="match status" value="1"/>
</dbReference>
<comment type="subcellular location">
    <subcellularLocation>
        <location evidence="1 12">Golgi apparatus</location>
        <location evidence="1 12">Golgi stack membrane</location>
        <topology evidence="1 12">Single-pass type II membrane protein</topology>
    </subcellularLocation>
</comment>
<keyword evidence="11" id="KW-0325">Glycoprotein</keyword>
<feature type="domain" description="Fucosyltransferase C-terminal" evidence="13">
    <location>
        <begin position="136"/>
        <end position="314"/>
    </location>
</feature>
<reference evidence="15" key="1">
    <citation type="submission" date="2022-01" db="EMBL/GenBank/DDBJ databases">
        <authorList>
            <person name="King R."/>
        </authorList>
    </citation>
    <scope>NUCLEOTIDE SEQUENCE</scope>
</reference>
<comment type="similarity">
    <text evidence="3 12">Belongs to the glycosyltransferase 10 family.</text>
</comment>
<keyword evidence="9 12" id="KW-0333">Golgi apparatus</keyword>
<keyword evidence="5 12" id="KW-0808">Transferase</keyword>
<sequence>MDKEVQGEQYLKDIECPVTNCIFSHNRKYLSSVADYDAVVFHVAEPFDVRDVPKIRKENQIYIMANQESPVHTAHNLNQNKNFFNMTFTYRLDSDILFPYATIADIKSGAVVAPSRKAIWRVPEVVTDPEILNLVKSKSKFAAWFVSRCKSFSKRELLAEQLQEFIDVDIYGKCGTLSCPRENKEKCTDMLNSTYKFYLSFENSICTDYMTEKVFLNMDNFIVPILYNGITDMQHFLPPHSYIHVNDSSSVEDLVNYLKYLDKNPQEYANYFWWKKYYKINNNPYPNSYCNICLKINEWDSMTVRQQYLDVSKWYNHKTCRNKSSFFQ</sequence>
<evidence type="ECO:0000256" key="11">
    <source>
        <dbReference type="ARBA" id="ARBA00023180"/>
    </source>
</evidence>
<accession>A0A9N9WXU3</accession>
<keyword evidence="10" id="KW-0472">Membrane</keyword>
<evidence type="ECO:0000259" key="14">
    <source>
        <dbReference type="Pfam" id="PF17039"/>
    </source>
</evidence>
<evidence type="ECO:0000313" key="16">
    <source>
        <dbReference type="Proteomes" id="UP001153620"/>
    </source>
</evidence>
<proteinExistence type="inferred from homology"/>
<reference evidence="15" key="2">
    <citation type="submission" date="2022-10" db="EMBL/GenBank/DDBJ databases">
        <authorList>
            <consortium name="ENA_rothamsted_submissions"/>
            <consortium name="culmorum"/>
            <person name="King R."/>
        </authorList>
    </citation>
    <scope>NUCLEOTIDE SEQUENCE</scope>
</reference>
<gene>
    <name evidence="15" type="ORF">CHIRRI_LOCUS13246</name>
</gene>
<evidence type="ECO:0000256" key="2">
    <source>
        <dbReference type="ARBA" id="ARBA00004922"/>
    </source>
</evidence>
<keyword evidence="8" id="KW-1133">Transmembrane helix</keyword>
<dbReference type="OrthoDB" id="427096at2759"/>
<dbReference type="InterPro" id="IPR055270">
    <property type="entry name" value="Glyco_tran_10_C"/>
</dbReference>
<keyword evidence="7" id="KW-0735">Signal-anchor</keyword>
<evidence type="ECO:0000256" key="4">
    <source>
        <dbReference type="ARBA" id="ARBA00022676"/>
    </source>
</evidence>
<comment type="pathway">
    <text evidence="2">Protein modification; protein glycosylation.</text>
</comment>
<feature type="domain" description="Fucosyltransferase N-terminal" evidence="14">
    <location>
        <begin position="15"/>
        <end position="100"/>
    </location>
</feature>
<name>A0A9N9WXU3_9DIPT</name>
<keyword evidence="4 12" id="KW-0328">Glycosyltransferase</keyword>
<dbReference type="Proteomes" id="UP001153620">
    <property type="component" value="Chromosome 4"/>
</dbReference>
<evidence type="ECO:0000256" key="10">
    <source>
        <dbReference type="ARBA" id="ARBA00023136"/>
    </source>
</evidence>
<dbReference type="InterPro" id="IPR001503">
    <property type="entry name" value="Glyco_trans_10"/>
</dbReference>
<evidence type="ECO:0000256" key="5">
    <source>
        <dbReference type="ARBA" id="ARBA00022679"/>
    </source>
</evidence>
<dbReference type="Pfam" id="PF00852">
    <property type="entry name" value="Glyco_transf_10"/>
    <property type="match status" value="1"/>
</dbReference>
<evidence type="ECO:0000256" key="9">
    <source>
        <dbReference type="ARBA" id="ARBA00023034"/>
    </source>
</evidence>
<organism evidence="15 16">
    <name type="scientific">Chironomus riparius</name>
    <dbReference type="NCBI Taxonomy" id="315576"/>
    <lineage>
        <taxon>Eukaryota</taxon>
        <taxon>Metazoa</taxon>
        <taxon>Ecdysozoa</taxon>
        <taxon>Arthropoda</taxon>
        <taxon>Hexapoda</taxon>
        <taxon>Insecta</taxon>
        <taxon>Pterygota</taxon>
        <taxon>Neoptera</taxon>
        <taxon>Endopterygota</taxon>
        <taxon>Diptera</taxon>
        <taxon>Nematocera</taxon>
        <taxon>Chironomoidea</taxon>
        <taxon>Chironomidae</taxon>
        <taxon>Chironominae</taxon>
        <taxon>Chironomus</taxon>
    </lineage>
</organism>
<evidence type="ECO:0000256" key="7">
    <source>
        <dbReference type="ARBA" id="ARBA00022968"/>
    </source>
</evidence>
<dbReference type="PANTHER" id="PTHR48438">
    <property type="entry name" value="ALPHA-(1,3)-FUCOSYLTRANSFERASE C-RELATED"/>
    <property type="match status" value="1"/>
</dbReference>
<evidence type="ECO:0000256" key="12">
    <source>
        <dbReference type="RuleBase" id="RU003832"/>
    </source>
</evidence>
<evidence type="ECO:0000256" key="6">
    <source>
        <dbReference type="ARBA" id="ARBA00022692"/>
    </source>
</evidence>
<dbReference type="AlphaFoldDB" id="A0A9N9WXU3"/>
<evidence type="ECO:0000256" key="1">
    <source>
        <dbReference type="ARBA" id="ARBA00004447"/>
    </source>
</evidence>
<dbReference type="EC" id="2.4.1.-" evidence="12"/>
<dbReference type="SUPFAM" id="SSF53756">
    <property type="entry name" value="UDP-Glycosyltransferase/glycogen phosphorylase"/>
    <property type="match status" value="1"/>
</dbReference>
<dbReference type="Pfam" id="PF17039">
    <property type="entry name" value="Glyco_tran_10_N"/>
    <property type="match status" value="1"/>
</dbReference>
<keyword evidence="6 12" id="KW-0812">Transmembrane</keyword>
<evidence type="ECO:0000256" key="3">
    <source>
        <dbReference type="ARBA" id="ARBA00008919"/>
    </source>
</evidence>
<dbReference type="GO" id="GO:0008417">
    <property type="term" value="F:fucosyltransferase activity"/>
    <property type="evidence" value="ECO:0007669"/>
    <property type="project" value="InterPro"/>
</dbReference>
<dbReference type="Gene3D" id="3.40.50.11660">
    <property type="entry name" value="Glycosyl transferase family 10, C-terminal domain"/>
    <property type="match status" value="1"/>
</dbReference>
<dbReference type="GO" id="GO:0032580">
    <property type="term" value="C:Golgi cisterna membrane"/>
    <property type="evidence" value="ECO:0007669"/>
    <property type="project" value="UniProtKB-SubCell"/>
</dbReference>
<dbReference type="InterPro" id="IPR031481">
    <property type="entry name" value="Glyco_tran_10_N"/>
</dbReference>
<dbReference type="InterPro" id="IPR038577">
    <property type="entry name" value="GT10-like_C_sf"/>
</dbReference>
<evidence type="ECO:0000259" key="13">
    <source>
        <dbReference type="Pfam" id="PF00852"/>
    </source>
</evidence>
<evidence type="ECO:0000256" key="8">
    <source>
        <dbReference type="ARBA" id="ARBA00022989"/>
    </source>
</evidence>
<dbReference type="EMBL" id="OU895880">
    <property type="protein sequence ID" value="CAG9810433.1"/>
    <property type="molecule type" value="Genomic_DNA"/>
</dbReference>